<feature type="compositionally biased region" description="Acidic residues" evidence="1">
    <location>
        <begin position="170"/>
        <end position="181"/>
    </location>
</feature>
<feature type="compositionally biased region" description="Low complexity" evidence="1">
    <location>
        <begin position="476"/>
        <end position="489"/>
    </location>
</feature>
<gene>
    <name evidence="3" type="ORF">BCR35DRAFT_306744</name>
</gene>
<feature type="compositionally biased region" description="Low complexity" evidence="1">
    <location>
        <begin position="520"/>
        <end position="536"/>
    </location>
</feature>
<dbReference type="PANTHER" id="PTHR12705:SF0">
    <property type="entry name" value="ORIGIN RECOGNITION COMPLEX SUBUNIT 5"/>
    <property type="match status" value="1"/>
</dbReference>
<dbReference type="InParanoid" id="A0A1Y2ERS2"/>
<sequence length="724" mass="78079">MVEDIEALKGLPSLQPFLQHFTALVSATHPPQSILIHAPTNSSLVLPLITYILSNLPSAPSHSSSHSPTQPTIQQLLPNHASLDLLQLNSPRAAFDTILNHLSGWHTQEEPLWDPKRGGVSNWDGRVDGLRVDRVNQGSNGKGKRKAPTNGTAAGRKRIRRDDSTIIPDSETEDQEDEEEERVISTNAEPSPHWRLTWDRTLPPPTQTGTLLPIRDSIESFHYSLSKILSLGAPSPSSSTPPSFADSLFAPDEEQQKPKHRFIVFNNGELLPDLAAPGNVGGAPKETGQGMTFESTVRRLGELSRLPITSITISTLSVPKSRGDMVGLLEPTLVEFPDLGAALVDNPSSTTPTLPDPVLLLTSRFALQLPNPLPPSPPTNSTNPYLPLSREDLIALFQSLAKVIWDLFSKYLVEVEQLAELCARYWGKWRGVVEGSNPPIAPTNASALASHLRSDFTYERSLLGISQPSIPPSSPSKPSLPTAPTQEAAPAPALHGFTGLMPALPPPPTFLANPGSPGTSSQASVFSPLPSSSFLPHTPVRKPLPTTTSSQPLTATSSQALLSSQTLSKSLPRLARFLLIAAHYASFNSPKSDVRCFVKVDESVARKGKKGKTVRRKAGSPVKAKLTTDLSGAKPFPLERLIAIFEAIVSERIEFQSMARSWDVGGLIASLLSLRLLHRVSSSSSTDKLLTGIKLRSTLGKEAVDVLARSVGFGEWGEMLGEGE</sequence>
<accession>A0A1Y2ERS2</accession>
<feature type="compositionally biased region" description="Low complexity" evidence="1">
    <location>
        <begin position="544"/>
        <end position="557"/>
    </location>
</feature>
<feature type="compositionally biased region" description="Basic and acidic residues" evidence="1">
    <location>
        <begin position="125"/>
        <end position="134"/>
    </location>
</feature>
<dbReference type="STRING" id="106004.A0A1Y2ERS2"/>
<dbReference type="Proteomes" id="UP000193467">
    <property type="component" value="Unassembled WGS sequence"/>
</dbReference>
<organism evidence="3 4">
    <name type="scientific">Leucosporidium creatinivorum</name>
    <dbReference type="NCBI Taxonomy" id="106004"/>
    <lineage>
        <taxon>Eukaryota</taxon>
        <taxon>Fungi</taxon>
        <taxon>Dikarya</taxon>
        <taxon>Basidiomycota</taxon>
        <taxon>Pucciniomycotina</taxon>
        <taxon>Microbotryomycetes</taxon>
        <taxon>Leucosporidiales</taxon>
        <taxon>Leucosporidium</taxon>
    </lineage>
</organism>
<proteinExistence type="predicted"/>
<evidence type="ECO:0000313" key="3">
    <source>
        <dbReference type="EMBL" id="ORY74291.1"/>
    </source>
</evidence>
<name>A0A1Y2ERS2_9BASI</name>
<dbReference type="GO" id="GO:0006270">
    <property type="term" value="P:DNA replication initiation"/>
    <property type="evidence" value="ECO:0007669"/>
    <property type="project" value="TreeGrafter"/>
</dbReference>
<dbReference type="GO" id="GO:0003688">
    <property type="term" value="F:DNA replication origin binding"/>
    <property type="evidence" value="ECO:0007669"/>
    <property type="project" value="TreeGrafter"/>
</dbReference>
<dbReference type="GO" id="GO:0005664">
    <property type="term" value="C:nuclear origin of replication recognition complex"/>
    <property type="evidence" value="ECO:0007669"/>
    <property type="project" value="TreeGrafter"/>
</dbReference>
<dbReference type="Pfam" id="PF14630">
    <property type="entry name" value="ORC5_C"/>
    <property type="match status" value="1"/>
</dbReference>
<dbReference type="InterPro" id="IPR020796">
    <property type="entry name" value="ORC5"/>
</dbReference>
<feature type="region of interest" description="Disordered" evidence="1">
    <location>
        <begin position="467"/>
        <end position="489"/>
    </location>
</feature>
<dbReference type="OrthoDB" id="365981at2759"/>
<feature type="region of interest" description="Disordered" evidence="1">
    <location>
        <begin position="113"/>
        <end position="211"/>
    </location>
</feature>
<dbReference type="AlphaFoldDB" id="A0A1Y2ERS2"/>
<dbReference type="InterPro" id="IPR047088">
    <property type="entry name" value="ORC5_C"/>
</dbReference>
<protein>
    <submittedName>
        <fullName evidence="3">Origin recognition complex subunit 5 C-terminus-domain-containing protein</fullName>
    </submittedName>
</protein>
<reference evidence="3 4" key="1">
    <citation type="submission" date="2016-07" db="EMBL/GenBank/DDBJ databases">
        <title>Pervasive Adenine N6-methylation of Active Genes in Fungi.</title>
        <authorList>
            <consortium name="DOE Joint Genome Institute"/>
            <person name="Mondo S.J."/>
            <person name="Dannebaum R.O."/>
            <person name="Kuo R.C."/>
            <person name="Labutti K."/>
            <person name="Haridas S."/>
            <person name="Kuo A."/>
            <person name="Salamov A."/>
            <person name="Ahrendt S.R."/>
            <person name="Lipzen A."/>
            <person name="Sullivan W."/>
            <person name="Andreopoulos W.B."/>
            <person name="Clum A."/>
            <person name="Lindquist E."/>
            <person name="Daum C."/>
            <person name="Ramamoorthy G.K."/>
            <person name="Gryganskyi A."/>
            <person name="Culley D."/>
            <person name="Magnuson J.K."/>
            <person name="James T.Y."/>
            <person name="O'Malley M.A."/>
            <person name="Stajich J.E."/>
            <person name="Spatafora J.W."/>
            <person name="Visel A."/>
            <person name="Grigoriev I.V."/>
        </authorList>
    </citation>
    <scope>NUCLEOTIDE SEQUENCE [LARGE SCALE GENOMIC DNA]</scope>
    <source>
        <strain evidence="3 4">62-1032</strain>
    </source>
</reference>
<evidence type="ECO:0000259" key="2">
    <source>
        <dbReference type="Pfam" id="PF14630"/>
    </source>
</evidence>
<feature type="region of interest" description="Disordered" evidence="1">
    <location>
        <begin position="505"/>
        <end position="557"/>
    </location>
</feature>
<feature type="domain" description="Origin recognition complex subunit 5 C-terminal" evidence="2">
    <location>
        <begin position="571"/>
        <end position="713"/>
    </location>
</feature>
<comment type="caution">
    <text evidence="3">The sequence shown here is derived from an EMBL/GenBank/DDBJ whole genome shotgun (WGS) entry which is preliminary data.</text>
</comment>
<evidence type="ECO:0000256" key="1">
    <source>
        <dbReference type="SAM" id="MobiDB-lite"/>
    </source>
</evidence>
<dbReference type="EMBL" id="MCGR01000042">
    <property type="protein sequence ID" value="ORY74291.1"/>
    <property type="molecule type" value="Genomic_DNA"/>
</dbReference>
<dbReference type="PANTHER" id="PTHR12705">
    <property type="entry name" value="ORIGIN RECOGNITION COMPLEX SUBUNIT 5"/>
    <property type="match status" value="1"/>
</dbReference>
<keyword evidence="4" id="KW-1185">Reference proteome</keyword>
<evidence type="ECO:0000313" key="4">
    <source>
        <dbReference type="Proteomes" id="UP000193467"/>
    </source>
</evidence>